<evidence type="ECO:0000313" key="2">
    <source>
        <dbReference type="Proteomes" id="UP000887116"/>
    </source>
</evidence>
<dbReference type="AlphaFoldDB" id="A0A8X6J3X5"/>
<accession>A0A8X6J3X5</accession>
<dbReference type="EMBL" id="BMAO01037616">
    <property type="protein sequence ID" value="GFR19005.1"/>
    <property type="molecule type" value="Genomic_DNA"/>
</dbReference>
<gene>
    <name evidence="1" type="ORF">TNCT_580201</name>
</gene>
<sequence>MSCGFNADAVSARPTCWPVEGVFDQKRRLQPVHFSVGGEVGTHTFSALSVLEFMWLLQYKMKVVPDTPEPNLGLNTSMLKSVQETACFPFSNILITCLVQPNRRRCLSCIVRKLDGF</sequence>
<proteinExistence type="predicted"/>
<evidence type="ECO:0000313" key="1">
    <source>
        <dbReference type="EMBL" id="GFR19005.1"/>
    </source>
</evidence>
<reference evidence="1" key="1">
    <citation type="submission" date="2020-07" db="EMBL/GenBank/DDBJ databases">
        <title>Multicomponent nature underlies the extraordinary mechanical properties of spider dragline silk.</title>
        <authorList>
            <person name="Kono N."/>
            <person name="Nakamura H."/>
            <person name="Mori M."/>
            <person name="Yoshida Y."/>
            <person name="Ohtoshi R."/>
            <person name="Malay A.D."/>
            <person name="Moran D.A.P."/>
            <person name="Tomita M."/>
            <person name="Numata K."/>
            <person name="Arakawa K."/>
        </authorList>
    </citation>
    <scope>NUCLEOTIDE SEQUENCE</scope>
</reference>
<dbReference type="Proteomes" id="UP000887116">
    <property type="component" value="Unassembled WGS sequence"/>
</dbReference>
<organism evidence="1 2">
    <name type="scientific">Trichonephila clavata</name>
    <name type="common">Joro spider</name>
    <name type="synonym">Nephila clavata</name>
    <dbReference type="NCBI Taxonomy" id="2740835"/>
    <lineage>
        <taxon>Eukaryota</taxon>
        <taxon>Metazoa</taxon>
        <taxon>Ecdysozoa</taxon>
        <taxon>Arthropoda</taxon>
        <taxon>Chelicerata</taxon>
        <taxon>Arachnida</taxon>
        <taxon>Araneae</taxon>
        <taxon>Araneomorphae</taxon>
        <taxon>Entelegynae</taxon>
        <taxon>Araneoidea</taxon>
        <taxon>Nephilidae</taxon>
        <taxon>Trichonephila</taxon>
    </lineage>
</organism>
<protein>
    <submittedName>
        <fullName evidence="1">Uncharacterized protein</fullName>
    </submittedName>
</protein>
<name>A0A8X6J3X5_TRICU</name>
<comment type="caution">
    <text evidence="1">The sequence shown here is derived from an EMBL/GenBank/DDBJ whole genome shotgun (WGS) entry which is preliminary data.</text>
</comment>
<keyword evidence="2" id="KW-1185">Reference proteome</keyword>